<dbReference type="PIRSF" id="PIRSF002741">
    <property type="entry name" value="MppA"/>
    <property type="match status" value="1"/>
</dbReference>
<dbReference type="Pfam" id="PF00496">
    <property type="entry name" value="SBP_bac_5"/>
    <property type="match status" value="1"/>
</dbReference>
<proteinExistence type="inferred from homology"/>
<dbReference type="GO" id="GO:0015833">
    <property type="term" value="P:peptide transport"/>
    <property type="evidence" value="ECO:0007669"/>
    <property type="project" value="TreeGrafter"/>
</dbReference>
<evidence type="ECO:0000256" key="1">
    <source>
        <dbReference type="ARBA" id="ARBA00004193"/>
    </source>
</evidence>
<gene>
    <name evidence="7" type="ORF">AB4Y30_14470</name>
</gene>
<accession>A0AB39HNS5</accession>
<dbReference type="PANTHER" id="PTHR30290:SF38">
    <property type="entry name" value="D,D-DIPEPTIDE-BINDING PERIPLASMIC PROTEIN DDPA-RELATED"/>
    <property type="match status" value="1"/>
</dbReference>
<evidence type="ECO:0000313" key="7">
    <source>
        <dbReference type="EMBL" id="XDK32205.1"/>
    </source>
</evidence>
<dbReference type="GO" id="GO:0042597">
    <property type="term" value="C:periplasmic space"/>
    <property type="evidence" value="ECO:0007669"/>
    <property type="project" value="UniProtKB-ARBA"/>
</dbReference>
<keyword evidence="3 5" id="KW-0732">Signal</keyword>
<dbReference type="PANTHER" id="PTHR30290">
    <property type="entry name" value="PERIPLASMIC BINDING COMPONENT OF ABC TRANSPORTER"/>
    <property type="match status" value="1"/>
</dbReference>
<dbReference type="CDD" id="cd08502">
    <property type="entry name" value="PBP2_NikA_DppA_OppA_like_16"/>
    <property type="match status" value="1"/>
</dbReference>
<reference evidence="7" key="1">
    <citation type="submission" date="2024-07" db="EMBL/GenBank/DDBJ databases">
        <title>Halotolerant mesophilic bacterium Ornithinibacillus sp. 4-3, sp. nov., isolated from soil.</title>
        <authorList>
            <person name="Sidarenka A.V."/>
            <person name="Guliayeva D.E."/>
            <person name="Leanovich S.I."/>
            <person name="Hileuskaya K.S."/>
            <person name="Akhremchuk A.E."/>
            <person name="Sikolenko M.A."/>
            <person name="Valentovich L.N."/>
        </authorList>
    </citation>
    <scope>NUCLEOTIDE SEQUENCE</scope>
    <source>
        <strain evidence="7">4-3</strain>
    </source>
</reference>
<comment type="subcellular location">
    <subcellularLocation>
        <location evidence="1">Cell membrane</location>
        <topology evidence="1">Lipid-anchor</topology>
    </subcellularLocation>
</comment>
<dbReference type="PROSITE" id="PS51257">
    <property type="entry name" value="PROKAR_LIPOPROTEIN"/>
    <property type="match status" value="1"/>
</dbReference>
<dbReference type="GO" id="GO:1904680">
    <property type="term" value="F:peptide transmembrane transporter activity"/>
    <property type="evidence" value="ECO:0007669"/>
    <property type="project" value="TreeGrafter"/>
</dbReference>
<dbReference type="Gene3D" id="3.40.190.10">
    <property type="entry name" value="Periplasmic binding protein-like II"/>
    <property type="match status" value="1"/>
</dbReference>
<comment type="similarity">
    <text evidence="2">Belongs to the bacterial solute-binding protein 5 family.</text>
</comment>
<evidence type="ECO:0000256" key="5">
    <source>
        <dbReference type="SAM" id="SignalP"/>
    </source>
</evidence>
<feature type="chain" id="PRO_5044236426" evidence="5">
    <location>
        <begin position="29"/>
        <end position="526"/>
    </location>
</feature>
<dbReference type="PROSITE" id="PS01040">
    <property type="entry name" value="SBP_BACTERIAL_5"/>
    <property type="match status" value="1"/>
</dbReference>
<dbReference type="InterPro" id="IPR030678">
    <property type="entry name" value="Peptide/Ni-bd"/>
</dbReference>
<protein>
    <submittedName>
        <fullName evidence="7">ABC transporter substrate-binding protein</fullName>
    </submittedName>
</protein>
<evidence type="ECO:0000256" key="4">
    <source>
        <dbReference type="SAM" id="MobiDB-lite"/>
    </source>
</evidence>
<dbReference type="InterPro" id="IPR000914">
    <property type="entry name" value="SBP_5_dom"/>
</dbReference>
<dbReference type="RefSeq" id="WP_368652926.1">
    <property type="nucleotide sequence ID" value="NZ_CP162599.1"/>
</dbReference>
<dbReference type="InterPro" id="IPR039424">
    <property type="entry name" value="SBP_5"/>
</dbReference>
<dbReference type="Gene3D" id="3.10.105.10">
    <property type="entry name" value="Dipeptide-binding Protein, Domain 3"/>
    <property type="match status" value="1"/>
</dbReference>
<feature type="domain" description="Solute-binding protein family 5" evidence="6">
    <location>
        <begin position="84"/>
        <end position="442"/>
    </location>
</feature>
<dbReference type="SUPFAM" id="SSF53850">
    <property type="entry name" value="Periplasmic binding protein-like II"/>
    <property type="match status" value="1"/>
</dbReference>
<dbReference type="EMBL" id="CP162599">
    <property type="protein sequence ID" value="XDK32205.1"/>
    <property type="molecule type" value="Genomic_DNA"/>
</dbReference>
<dbReference type="AlphaFoldDB" id="A0AB39HNS5"/>
<dbReference type="Gene3D" id="3.90.76.10">
    <property type="entry name" value="Dipeptide-binding Protein, Domain 1"/>
    <property type="match status" value="1"/>
</dbReference>
<feature type="region of interest" description="Disordered" evidence="4">
    <location>
        <begin position="29"/>
        <end position="51"/>
    </location>
</feature>
<evidence type="ECO:0000256" key="2">
    <source>
        <dbReference type="ARBA" id="ARBA00005695"/>
    </source>
</evidence>
<organism evidence="7">
    <name type="scientific">Ornithinibacillus sp. 4-3</name>
    <dbReference type="NCBI Taxonomy" id="3231488"/>
    <lineage>
        <taxon>Bacteria</taxon>
        <taxon>Bacillati</taxon>
        <taxon>Bacillota</taxon>
        <taxon>Bacilli</taxon>
        <taxon>Bacillales</taxon>
        <taxon>Bacillaceae</taxon>
        <taxon>Ornithinibacillus</taxon>
    </lineage>
</organism>
<sequence length="526" mass="59487">MKRSNLFKFLGAFMLLLVLIACSDSDNADENGDSQDEIKSGGELNLAFPSQPPTLDNHLTTMRSTVEVTRHIFETLVTYDSDYNVVPMLAESWDESEDGLTYTFHLREGVKFHNGEEMTADDVVASMNRWLENSGAGKETFTDAVFTKIDDQTVQLELQSPVSITLAILAFNGANLASIMPAEIAEAAGDENVSEYIGTGPFQFEEWKQDQYIHLSKFDDYVALDEPSDKLAGKKEALVDDLYFHYVSDSHTTLSGLMTGEYDVASSVSFDGIDQIKNDENIVIDSAPDMRMSLYFNKKKGLFADPVARKAIAVGINNDDILLASFANPEYYGFTHHLMMYHQEEQWYSDIGKDLFNQNDVEEAKQLLEEAGYDGEEITLMVGRDHDYIYNASVVLQEQLEQMGINTKLAVYDSATVTELRDDENAYDLYMKSDTPRSEPTSLLFMKSSYSGWTDSPELEELLQDFWGQPNLESAIDLYDDLQEWYTEYLPIIKIGDGNALYAYRSNIQGIEWMDGLMFWNTGFTE</sequence>
<evidence type="ECO:0000259" key="6">
    <source>
        <dbReference type="Pfam" id="PF00496"/>
    </source>
</evidence>
<feature type="signal peptide" evidence="5">
    <location>
        <begin position="1"/>
        <end position="28"/>
    </location>
</feature>
<dbReference type="InterPro" id="IPR023765">
    <property type="entry name" value="SBP_5_CS"/>
</dbReference>
<evidence type="ECO:0000256" key="3">
    <source>
        <dbReference type="ARBA" id="ARBA00022729"/>
    </source>
</evidence>
<dbReference type="GO" id="GO:0043190">
    <property type="term" value="C:ATP-binding cassette (ABC) transporter complex"/>
    <property type="evidence" value="ECO:0007669"/>
    <property type="project" value="InterPro"/>
</dbReference>
<name>A0AB39HNS5_9BACI</name>